<dbReference type="EMBL" id="MHCH01000019">
    <property type="protein sequence ID" value="OGY17566.1"/>
    <property type="molecule type" value="Genomic_DNA"/>
</dbReference>
<dbReference type="Proteomes" id="UP000177324">
    <property type="component" value="Unassembled WGS sequence"/>
</dbReference>
<dbReference type="Pfam" id="PF04014">
    <property type="entry name" value="MazE_antitoxin"/>
    <property type="match status" value="1"/>
</dbReference>
<organism evidence="2 3">
    <name type="scientific">Candidatus Chisholmbacteria bacterium RIFCSPHIGHO2_01_FULL_48_12</name>
    <dbReference type="NCBI Taxonomy" id="1797589"/>
    <lineage>
        <taxon>Bacteria</taxon>
        <taxon>Candidatus Chisholmiibacteriota</taxon>
    </lineage>
</organism>
<protein>
    <recommendedName>
        <fullName evidence="1">SpoVT-AbrB domain-containing protein</fullName>
    </recommendedName>
</protein>
<accession>A0A1G1VQ93</accession>
<gene>
    <name evidence="2" type="ORF">A2784_05190</name>
</gene>
<dbReference type="STRING" id="1797589.A2784_05190"/>
<comment type="caution">
    <text evidence="2">The sequence shown here is derived from an EMBL/GenBank/DDBJ whole genome shotgun (WGS) entry which is preliminary data.</text>
</comment>
<dbReference type="SUPFAM" id="SSF89447">
    <property type="entry name" value="AbrB/MazE/MraZ-like"/>
    <property type="match status" value="1"/>
</dbReference>
<dbReference type="InterPro" id="IPR037914">
    <property type="entry name" value="SpoVT-AbrB_sf"/>
</dbReference>
<dbReference type="GO" id="GO:0003677">
    <property type="term" value="F:DNA binding"/>
    <property type="evidence" value="ECO:0007669"/>
    <property type="project" value="InterPro"/>
</dbReference>
<name>A0A1G1VQ93_9BACT</name>
<dbReference type="InterPro" id="IPR007159">
    <property type="entry name" value="SpoVT-AbrB_dom"/>
</dbReference>
<dbReference type="AlphaFoldDB" id="A0A1G1VQ93"/>
<dbReference type="SMART" id="SM00966">
    <property type="entry name" value="SpoVT_AbrB"/>
    <property type="match status" value="1"/>
</dbReference>
<proteinExistence type="predicted"/>
<evidence type="ECO:0000313" key="2">
    <source>
        <dbReference type="EMBL" id="OGY17566.1"/>
    </source>
</evidence>
<sequence>MSITTTTLRPKRQVTIPQLLAQQLNWQIGDQLIFETKNKQLVVLNQNQAAQDTLDAIRKSLQSSGISLKEFLKDSRKIRKEIVREKYGDDFVNDLR</sequence>
<reference evidence="2 3" key="1">
    <citation type="journal article" date="2016" name="Nat. Commun.">
        <title>Thousands of microbial genomes shed light on interconnected biogeochemical processes in an aquifer system.</title>
        <authorList>
            <person name="Anantharaman K."/>
            <person name="Brown C.T."/>
            <person name="Hug L.A."/>
            <person name="Sharon I."/>
            <person name="Castelle C.J."/>
            <person name="Probst A.J."/>
            <person name="Thomas B.C."/>
            <person name="Singh A."/>
            <person name="Wilkins M.J."/>
            <person name="Karaoz U."/>
            <person name="Brodie E.L."/>
            <person name="Williams K.H."/>
            <person name="Hubbard S.S."/>
            <person name="Banfield J.F."/>
        </authorList>
    </citation>
    <scope>NUCLEOTIDE SEQUENCE [LARGE SCALE GENOMIC DNA]</scope>
</reference>
<evidence type="ECO:0000259" key="1">
    <source>
        <dbReference type="SMART" id="SM00966"/>
    </source>
</evidence>
<feature type="domain" description="SpoVT-AbrB" evidence="1">
    <location>
        <begin position="6"/>
        <end position="51"/>
    </location>
</feature>
<dbReference type="Gene3D" id="2.10.260.10">
    <property type="match status" value="1"/>
</dbReference>
<evidence type="ECO:0000313" key="3">
    <source>
        <dbReference type="Proteomes" id="UP000177324"/>
    </source>
</evidence>